<dbReference type="GO" id="GO:0009298">
    <property type="term" value="P:GDP-mannose biosynthetic process"/>
    <property type="evidence" value="ECO:0007669"/>
    <property type="project" value="TreeGrafter"/>
</dbReference>
<dbReference type="InterPro" id="IPR049577">
    <property type="entry name" value="GMPP_N"/>
</dbReference>
<accession>A0A1H7BLK2</accession>
<protein>
    <recommendedName>
        <fullName evidence="2">mannose-1-phosphate guanylyltransferase</fullName>
        <ecNumber evidence="2">2.7.7.13</ecNumber>
    </recommendedName>
</protein>
<dbReference type="GO" id="GO:0004475">
    <property type="term" value="F:mannose-1-phosphate guanylyltransferase (GTP) activity"/>
    <property type="evidence" value="ECO:0007669"/>
    <property type="project" value="UniProtKB-EC"/>
</dbReference>
<feature type="domain" description="Nucleotidyl transferase" evidence="8">
    <location>
        <begin position="8"/>
        <end position="288"/>
    </location>
</feature>
<evidence type="ECO:0000256" key="6">
    <source>
        <dbReference type="ARBA" id="ARBA00023134"/>
    </source>
</evidence>
<sequence length="358" mass="41094">MKAADRYVVILAGGIGIKFWPYSRHNKPKQFLDLLGTGRSLLQMTYDRFRPNYEPHQFIVVTNRKYLQLVKEQLPEIPTDRLLVEPMRRNTAASIALGSYKIKKLNPNARVIVSPSDQLIFNENAFFEAIELGMEAARQSGNLVTLGIRPNRPDTSYGYIQYFPDKGNPVKKVKTFTEKPDISLATTFLESGDFVWNSGTFVWKNESIIGAFEHYLPEMAEVFEEGEAYFCTEKEQEFLKKAYSLIRNISIDHGILEKSDEVFTVLGDFGWSDLGSWQNLYEVSQKDEVKNTVLGKALLYETENCFIKLPKDKLVVIQGLKDYLISDSENVLLICKLGDESKFREFVTDAKKIDERYI</sequence>
<keyword evidence="4 9" id="KW-0548">Nucleotidyltransferase</keyword>
<dbReference type="GO" id="GO:0005525">
    <property type="term" value="F:GTP binding"/>
    <property type="evidence" value="ECO:0007669"/>
    <property type="project" value="UniProtKB-KW"/>
</dbReference>
<keyword evidence="3 9" id="KW-0808">Transferase</keyword>
<dbReference type="InterPro" id="IPR029044">
    <property type="entry name" value="Nucleotide-diphossugar_trans"/>
</dbReference>
<keyword evidence="10" id="KW-1185">Reference proteome</keyword>
<name>A0A1H7BLK2_9BACT</name>
<dbReference type="Pfam" id="PF00483">
    <property type="entry name" value="NTP_transferase"/>
    <property type="match status" value="1"/>
</dbReference>
<evidence type="ECO:0000256" key="4">
    <source>
        <dbReference type="ARBA" id="ARBA00022695"/>
    </source>
</evidence>
<dbReference type="CDD" id="cd02509">
    <property type="entry name" value="GDP-M1P_Guanylyltransferase"/>
    <property type="match status" value="1"/>
</dbReference>
<evidence type="ECO:0000313" key="9">
    <source>
        <dbReference type="EMBL" id="SEJ75442.1"/>
    </source>
</evidence>
<comment type="catalytic activity">
    <reaction evidence="7">
        <text>alpha-D-mannose 1-phosphate + GTP + H(+) = GDP-alpha-D-mannose + diphosphate</text>
        <dbReference type="Rhea" id="RHEA:15229"/>
        <dbReference type="ChEBI" id="CHEBI:15378"/>
        <dbReference type="ChEBI" id="CHEBI:33019"/>
        <dbReference type="ChEBI" id="CHEBI:37565"/>
        <dbReference type="ChEBI" id="CHEBI:57527"/>
        <dbReference type="ChEBI" id="CHEBI:58409"/>
        <dbReference type="EC" id="2.7.7.13"/>
    </reaction>
</comment>
<dbReference type="Proteomes" id="UP000199403">
    <property type="component" value="Unassembled WGS sequence"/>
</dbReference>
<comment type="similarity">
    <text evidence="1">Belongs to the mannose-6-phosphate isomerase type 2 family.</text>
</comment>
<evidence type="ECO:0000256" key="1">
    <source>
        <dbReference type="ARBA" id="ARBA00006115"/>
    </source>
</evidence>
<dbReference type="InterPro" id="IPR005835">
    <property type="entry name" value="NTP_transferase_dom"/>
</dbReference>
<dbReference type="SUPFAM" id="SSF53448">
    <property type="entry name" value="Nucleotide-diphospho-sugar transferases"/>
    <property type="match status" value="1"/>
</dbReference>
<dbReference type="SUPFAM" id="SSF159283">
    <property type="entry name" value="Guanosine diphospho-D-mannose pyrophosphorylase/mannose-6-phosphate isomerase linker domain"/>
    <property type="match status" value="1"/>
</dbReference>
<keyword evidence="5" id="KW-0547">Nucleotide-binding</keyword>
<gene>
    <name evidence="9" type="ORF">SAMN05192553_11163</name>
</gene>
<dbReference type="AlphaFoldDB" id="A0A1H7BLK2"/>
<keyword evidence="6" id="KW-0342">GTP-binding</keyword>
<dbReference type="PANTHER" id="PTHR46390">
    <property type="entry name" value="MANNOSE-1-PHOSPHATE GUANYLYLTRANSFERASE"/>
    <property type="match status" value="1"/>
</dbReference>
<evidence type="ECO:0000256" key="5">
    <source>
        <dbReference type="ARBA" id="ARBA00022741"/>
    </source>
</evidence>
<dbReference type="EMBL" id="FNZH01000011">
    <property type="protein sequence ID" value="SEJ75442.1"/>
    <property type="molecule type" value="Genomic_DNA"/>
</dbReference>
<evidence type="ECO:0000313" key="10">
    <source>
        <dbReference type="Proteomes" id="UP000199403"/>
    </source>
</evidence>
<dbReference type="EC" id="2.7.7.13" evidence="2"/>
<evidence type="ECO:0000256" key="7">
    <source>
        <dbReference type="ARBA" id="ARBA00047343"/>
    </source>
</evidence>
<organism evidence="9 10">
    <name type="scientific">Cyclobacterium xiamenense</name>
    <dbReference type="NCBI Taxonomy" id="1297121"/>
    <lineage>
        <taxon>Bacteria</taxon>
        <taxon>Pseudomonadati</taxon>
        <taxon>Bacteroidota</taxon>
        <taxon>Cytophagia</taxon>
        <taxon>Cytophagales</taxon>
        <taxon>Cyclobacteriaceae</taxon>
        <taxon>Cyclobacterium</taxon>
    </lineage>
</organism>
<dbReference type="STRING" id="1416801.SAMN05192553_11163"/>
<evidence type="ECO:0000256" key="3">
    <source>
        <dbReference type="ARBA" id="ARBA00022679"/>
    </source>
</evidence>
<dbReference type="RefSeq" id="WP_092178562.1">
    <property type="nucleotide sequence ID" value="NZ_FNZH01000011.1"/>
</dbReference>
<proteinExistence type="inferred from homology"/>
<dbReference type="OrthoDB" id="9806359at2"/>
<evidence type="ECO:0000256" key="2">
    <source>
        <dbReference type="ARBA" id="ARBA00012387"/>
    </source>
</evidence>
<dbReference type="FunFam" id="3.90.550.10:FF:000046">
    <property type="entry name" value="Mannose-1-phosphate guanylyltransferase (GDP)"/>
    <property type="match status" value="1"/>
</dbReference>
<dbReference type="PANTHER" id="PTHR46390:SF1">
    <property type="entry name" value="MANNOSE-1-PHOSPHATE GUANYLYLTRANSFERASE"/>
    <property type="match status" value="1"/>
</dbReference>
<dbReference type="Gene3D" id="3.90.550.10">
    <property type="entry name" value="Spore Coat Polysaccharide Biosynthesis Protein SpsA, Chain A"/>
    <property type="match status" value="1"/>
</dbReference>
<reference evidence="10" key="1">
    <citation type="submission" date="2016-10" db="EMBL/GenBank/DDBJ databases">
        <authorList>
            <person name="Varghese N."/>
            <person name="Submissions S."/>
        </authorList>
    </citation>
    <scope>NUCLEOTIDE SEQUENCE [LARGE SCALE GENOMIC DNA]</scope>
    <source>
        <strain evidence="10">IBRC-M 10761</strain>
    </source>
</reference>
<evidence type="ECO:0000259" key="8">
    <source>
        <dbReference type="Pfam" id="PF00483"/>
    </source>
</evidence>
<dbReference type="InterPro" id="IPR051161">
    <property type="entry name" value="Mannose-6P_isomerase_type2"/>
</dbReference>